<dbReference type="InterPro" id="IPR020103">
    <property type="entry name" value="PsdUridine_synth_cat_dom_sf"/>
</dbReference>
<dbReference type="Pfam" id="PF01509">
    <property type="entry name" value="TruB_N"/>
    <property type="match status" value="1"/>
</dbReference>
<dbReference type="InterPro" id="IPR002501">
    <property type="entry name" value="PsdUridine_synth_N"/>
</dbReference>
<sequence length="241" mass="27213">MTEEKNTQKILKSIIVIDKPHGITSMTVVRKLRRLLKPLNVTKVGYAGTLDPYATGVLVVGVGRDGTRQLGDLTDKNKEYVCEIDLLKDSFSGDMEDFKEEYQRDVSKDLPKDFQPPTLDQIKELIRDKFVGEIKQTPPKLSAIKMNGKKACDMVRNGDDFEMKERTVTLFETEVLEYVFPVLKLRVKCSKGTYIRTLGQDIGKNLGLWGTLLSLRRTVSGDHSLKDALNLDTMTLSDLII</sequence>
<reference evidence="5 6" key="1">
    <citation type="submission" date="2018-10" db="EMBL/GenBank/DDBJ databases">
        <authorList>
            <consortium name="IHU Genomes"/>
        </authorList>
    </citation>
    <scope>NUCLEOTIDE SEQUENCE [LARGE SCALE GENOMIC DNA]</scope>
    <source>
        <strain evidence="5 6">A1</strain>
    </source>
</reference>
<evidence type="ECO:0000256" key="3">
    <source>
        <dbReference type="ARBA" id="ARBA00023235"/>
    </source>
</evidence>
<dbReference type="NCBIfam" id="TIGR00431">
    <property type="entry name" value="TruB"/>
    <property type="match status" value="1"/>
</dbReference>
<feature type="domain" description="Pseudouridine synthase II N-terminal" evidence="4">
    <location>
        <begin position="38"/>
        <end position="195"/>
    </location>
</feature>
<dbReference type="GO" id="GO:0003723">
    <property type="term" value="F:RNA binding"/>
    <property type="evidence" value="ECO:0007669"/>
    <property type="project" value="InterPro"/>
</dbReference>
<evidence type="ECO:0000259" key="4">
    <source>
        <dbReference type="Pfam" id="PF01509"/>
    </source>
</evidence>
<dbReference type="PANTHER" id="PTHR13767">
    <property type="entry name" value="TRNA-PSEUDOURIDINE SYNTHASE"/>
    <property type="match status" value="1"/>
</dbReference>
<evidence type="ECO:0000256" key="2">
    <source>
        <dbReference type="ARBA" id="ARBA00022694"/>
    </source>
</evidence>
<dbReference type="InterPro" id="IPR014780">
    <property type="entry name" value="tRNA_psdUridine_synth_TruB"/>
</dbReference>
<accession>A0A5K0U9Q4</accession>
<keyword evidence="6" id="KW-1185">Reference proteome</keyword>
<protein>
    <recommendedName>
        <fullName evidence="1">tRNA pseudouridine(55) synthase</fullName>
        <ecNumber evidence="1">5.4.99.25</ecNumber>
    </recommendedName>
</protein>
<dbReference type="HAMAP" id="MF_01080">
    <property type="entry name" value="TruB_bact"/>
    <property type="match status" value="1"/>
</dbReference>
<dbReference type="EC" id="5.4.99.25" evidence="1"/>
<evidence type="ECO:0000256" key="1">
    <source>
        <dbReference type="ARBA" id="ARBA00012787"/>
    </source>
</evidence>
<proteinExistence type="inferred from homology"/>
<name>A0A5K0U9Q4_9VIRU</name>
<keyword evidence="3" id="KW-0413">Isomerase</keyword>
<dbReference type="Gene3D" id="3.30.2350.10">
    <property type="entry name" value="Pseudouridine synthase"/>
    <property type="match status" value="1"/>
</dbReference>
<organism evidence="5 6">
    <name type="scientific">Yasminevirus sp. GU-2018</name>
    <dbReference type="NCBI Taxonomy" id="2420051"/>
    <lineage>
        <taxon>Viruses</taxon>
        <taxon>Varidnaviria</taxon>
        <taxon>Bamfordvirae</taxon>
        <taxon>Nucleocytoviricota</taxon>
        <taxon>Megaviricetes</taxon>
        <taxon>Imitervirales</taxon>
        <taxon>Mimiviridae</taxon>
        <taxon>Klosneuvirinae</taxon>
        <taxon>Yasminevirus</taxon>
        <taxon>Yasminevirus saudimassiliense</taxon>
    </lineage>
</organism>
<dbReference type="Proteomes" id="UP000594342">
    <property type="component" value="Unassembled WGS sequence"/>
</dbReference>
<gene>
    <name evidence="5" type="ORF">YASMINEVIRUS_958</name>
</gene>
<dbReference type="GO" id="GO:0160148">
    <property type="term" value="F:tRNA pseudouridine(55) synthase activity"/>
    <property type="evidence" value="ECO:0007669"/>
    <property type="project" value="UniProtKB-EC"/>
</dbReference>
<evidence type="ECO:0000313" key="5">
    <source>
        <dbReference type="EMBL" id="VBB18495.1"/>
    </source>
</evidence>
<dbReference type="GO" id="GO:0006400">
    <property type="term" value="P:tRNA modification"/>
    <property type="evidence" value="ECO:0007669"/>
    <property type="project" value="TreeGrafter"/>
</dbReference>
<dbReference type="SUPFAM" id="SSF55120">
    <property type="entry name" value="Pseudouridine synthase"/>
    <property type="match status" value="1"/>
</dbReference>
<dbReference type="PANTHER" id="PTHR13767:SF2">
    <property type="entry name" value="PSEUDOURIDYLATE SYNTHASE TRUB1"/>
    <property type="match status" value="1"/>
</dbReference>
<comment type="caution">
    <text evidence="5">The sequence shown here is derived from an EMBL/GenBank/DDBJ whole genome shotgun (WGS) entry which is preliminary data.</text>
</comment>
<keyword evidence="2" id="KW-0819">tRNA processing</keyword>
<evidence type="ECO:0000313" key="6">
    <source>
        <dbReference type="Proteomes" id="UP000594342"/>
    </source>
</evidence>
<dbReference type="EMBL" id="UPSH01000001">
    <property type="protein sequence ID" value="VBB18495.1"/>
    <property type="molecule type" value="Genomic_DNA"/>
</dbReference>
<dbReference type="GO" id="GO:1990481">
    <property type="term" value="P:mRNA pseudouridine synthesis"/>
    <property type="evidence" value="ECO:0007669"/>
    <property type="project" value="TreeGrafter"/>
</dbReference>